<reference evidence="1" key="1">
    <citation type="journal article" date="2021" name="Microorganisms">
        <title>The Ever-Expanding Pseudomonas Genus: Description of 43 New Species and Partition of the Pseudomonas putida Group.</title>
        <authorList>
            <person name="Girard L."/>
            <person name="Lood C."/>
            <person name="Hofte M."/>
            <person name="Vandamme P."/>
            <person name="Rokni-Zadeh H."/>
            <person name="van Noort V."/>
            <person name="Lavigne R."/>
            <person name="De Mot R."/>
        </authorList>
    </citation>
    <scope>NUCLEOTIDE SEQUENCE</scope>
    <source>
        <strain evidence="1">SWRI132</strain>
    </source>
</reference>
<protein>
    <recommendedName>
        <fullName evidence="3">Lipoprotein</fullName>
    </recommendedName>
</protein>
<accession>A0ABX8P5B7</accession>
<gene>
    <name evidence="1" type="ORF">KSS96_06590</name>
</gene>
<dbReference type="PROSITE" id="PS51257">
    <property type="entry name" value="PROKAR_LIPOPROTEIN"/>
    <property type="match status" value="1"/>
</dbReference>
<proteinExistence type="predicted"/>
<sequence>MSKLTILLISLTMLLGCSGKNLRPMDLSTTKCTSATPSICRMMSIQNELAEYANGANLNSSTLNLVALGGAGVGAIGLATDSHSDLYKSAGAIILTSLGFKSWGNFEEQSKIYSSAYYKLGCAIPYVESINKKGDDLQKISASQAGASYLNSLKIAPPAESLTDENLPMAIAKGISNYRTLENKAIAENIIATINIDASADALNLQKNARTDVEKNSFKTEESIKVIYNTAFQSTNFKSDAGDDTGLSKLYADVISDKVKYLECMQLSSEPKP</sequence>
<evidence type="ECO:0000313" key="1">
    <source>
        <dbReference type="EMBL" id="QXH68596.1"/>
    </source>
</evidence>
<keyword evidence="2" id="KW-1185">Reference proteome</keyword>
<evidence type="ECO:0000313" key="2">
    <source>
        <dbReference type="Proteomes" id="UP000886848"/>
    </source>
</evidence>
<dbReference type="Proteomes" id="UP000886848">
    <property type="component" value="Chromosome"/>
</dbReference>
<evidence type="ECO:0008006" key="3">
    <source>
        <dbReference type="Google" id="ProtNLM"/>
    </source>
</evidence>
<organism evidence="1 2">
    <name type="scientific">Pseudomonas asgharzadehiana</name>
    <dbReference type="NCBI Taxonomy" id="2842349"/>
    <lineage>
        <taxon>Bacteria</taxon>
        <taxon>Pseudomonadati</taxon>
        <taxon>Pseudomonadota</taxon>
        <taxon>Gammaproteobacteria</taxon>
        <taxon>Pseudomonadales</taxon>
        <taxon>Pseudomonadaceae</taxon>
        <taxon>Pseudomonas</taxon>
    </lineage>
</organism>
<dbReference type="RefSeq" id="WP_217855876.1">
    <property type="nucleotide sequence ID" value="NZ_CP077079.1"/>
</dbReference>
<name>A0ABX8P5B7_9PSED</name>
<dbReference type="EMBL" id="CP077079">
    <property type="protein sequence ID" value="QXH68596.1"/>
    <property type="molecule type" value="Genomic_DNA"/>
</dbReference>